<feature type="transmembrane region" description="Helical" evidence="5">
    <location>
        <begin position="156"/>
        <end position="177"/>
    </location>
</feature>
<dbReference type="PANTHER" id="PTHR42718">
    <property type="entry name" value="MAJOR FACILITATOR SUPERFAMILY MULTIDRUG TRANSPORTER MFSC"/>
    <property type="match status" value="1"/>
</dbReference>
<feature type="transmembrane region" description="Helical" evidence="5">
    <location>
        <begin position="216"/>
        <end position="236"/>
    </location>
</feature>
<keyword evidence="3 5" id="KW-1133">Transmembrane helix</keyword>
<keyword evidence="8" id="KW-1185">Reference proteome</keyword>
<dbReference type="SUPFAM" id="SSF103473">
    <property type="entry name" value="MFS general substrate transporter"/>
    <property type="match status" value="1"/>
</dbReference>
<dbReference type="InterPro" id="IPR020846">
    <property type="entry name" value="MFS_dom"/>
</dbReference>
<feature type="transmembrane region" description="Helical" evidence="5">
    <location>
        <begin position="282"/>
        <end position="301"/>
    </location>
</feature>
<feature type="transmembrane region" description="Helical" evidence="5">
    <location>
        <begin position="51"/>
        <end position="71"/>
    </location>
</feature>
<feature type="transmembrane region" description="Helical" evidence="5">
    <location>
        <begin position="126"/>
        <end position="144"/>
    </location>
</feature>
<evidence type="ECO:0000313" key="8">
    <source>
        <dbReference type="Proteomes" id="UP001320420"/>
    </source>
</evidence>
<feature type="domain" description="Major facilitator superfamily (MFS) profile" evidence="6">
    <location>
        <begin position="54"/>
        <end position="344"/>
    </location>
</feature>
<evidence type="ECO:0000313" key="7">
    <source>
        <dbReference type="EMBL" id="KAK7754858.1"/>
    </source>
</evidence>
<feature type="transmembrane region" description="Helical" evidence="5">
    <location>
        <begin position="189"/>
        <end position="210"/>
    </location>
</feature>
<evidence type="ECO:0000256" key="3">
    <source>
        <dbReference type="ARBA" id="ARBA00022989"/>
    </source>
</evidence>
<feature type="transmembrane region" description="Helical" evidence="5">
    <location>
        <begin position="93"/>
        <end position="114"/>
    </location>
</feature>
<evidence type="ECO:0000256" key="5">
    <source>
        <dbReference type="SAM" id="Phobius"/>
    </source>
</evidence>
<dbReference type="PROSITE" id="PS50850">
    <property type="entry name" value="MFS"/>
    <property type="match status" value="1"/>
</dbReference>
<keyword evidence="4 5" id="KW-0472">Membrane</keyword>
<dbReference type="EMBL" id="JAKJXP020000017">
    <property type="protein sequence ID" value="KAK7754858.1"/>
    <property type="molecule type" value="Genomic_DNA"/>
</dbReference>
<dbReference type="GO" id="GO:0016020">
    <property type="term" value="C:membrane"/>
    <property type="evidence" value="ECO:0007669"/>
    <property type="project" value="UniProtKB-SubCell"/>
</dbReference>
<dbReference type="GO" id="GO:0022857">
    <property type="term" value="F:transmembrane transporter activity"/>
    <property type="evidence" value="ECO:0007669"/>
    <property type="project" value="InterPro"/>
</dbReference>
<feature type="transmembrane region" description="Helical" evidence="5">
    <location>
        <begin position="313"/>
        <end position="331"/>
    </location>
</feature>
<sequence length="344" mass="36852">MPAHPAAPWDQLPGIQEPSHEELQDVCLNDDANRERVPLPRGSRPECLRSTVHECLFVALAAFAAATPVFLQRSTVVLTESIAEALRMTPAELAWVTAGSGFTTGSFLIPFAYIADSRPDLPRKTLLVASLVAFSLLVALTSLSRSGVVLDFVSSLAGVASAANIPFAVGILSLAYPDPSRRKNIAFSSFLMGTPAATIIGGLGSGGLAARISWRAPFVCLAALYAAVSVLAWAFVPDVSPEPEECHDKAEARPLTGRDTCSLVDPARTQTQERLSLRRFDWLGLFLLVSGVLLFTIALTIGPQGPEPWKTPTVILLLTLGVLFFGCFTLWENVTETPMIPPSI</sequence>
<accession>A0AAN9UVB8</accession>
<proteinExistence type="predicted"/>
<comment type="caution">
    <text evidence="7">The sequence shown here is derived from an EMBL/GenBank/DDBJ whole genome shotgun (WGS) entry which is preliminary data.</text>
</comment>
<name>A0AAN9UVB8_9PEZI</name>
<evidence type="ECO:0000256" key="4">
    <source>
        <dbReference type="ARBA" id="ARBA00023136"/>
    </source>
</evidence>
<protein>
    <recommendedName>
        <fullName evidence="6">Major facilitator superfamily (MFS) profile domain-containing protein</fullName>
    </recommendedName>
</protein>
<dbReference type="Pfam" id="PF07690">
    <property type="entry name" value="MFS_1"/>
    <property type="match status" value="1"/>
</dbReference>
<dbReference type="InterPro" id="IPR036259">
    <property type="entry name" value="MFS_trans_sf"/>
</dbReference>
<dbReference type="PANTHER" id="PTHR42718:SF23">
    <property type="entry name" value="MAJOR FACILITATOR SUPERFAMILY (MFS) PROFILE DOMAIN-CONTAINING PROTEIN"/>
    <property type="match status" value="1"/>
</dbReference>
<dbReference type="Proteomes" id="UP001320420">
    <property type="component" value="Unassembled WGS sequence"/>
</dbReference>
<keyword evidence="2 5" id="KW-0812">Transmembrane</keyword>
<comment type="subcellular location">
    <subcellularLocation>
        <location evidence="1">Membrane</location>
        <topology evidence="1">Multi-pass membrane protein</topology>
    </subcellularLocation>
</comment>
<evidence type="ECO:0000256" key="1">
    <source>
        <dbReference type="ARBA" id="ARBA00004141"/>
    </source>
</evidence>
<dbReference type="AlphaFoldDB" id="A0AAN9UVB8"/>
<dbReference type="Gene3D" id="1.20.1250.20">
    <property type="entry name" value="MFS general substrate transporter like domains"/>
    <property type="match status" value="1"/>
</dbReference>
<gene>
    <name evidence="7" type="ORF">SLS62_003172</name>
</gene>
<reference evidence="7 8" key="1">
    <citation type="submission" date="2024-02" db="EMBL/GenBank/DDBJ databases">
        <title>De novo assembly and annotation of 12 fungi associated with fruit tree decline syndrome in Ontario, Canada.</title>
        <authorList>
            <person name="Sulman M."/>
            <person name="Ellouze W."/>
            <person name="Ilyukhin E."/>
        </authorList>
    </citation>
    <scope>NUCLEOTIDE SEQUENCE [LARGE SCALE GENOMIC DNA]</scope>
    <source>
        <strain evidence="7 8">M11/M66-122</strain>
    </source>
</reference>
<dbReference type="InterPro" id="IPR011701">
    <property type="entry name" value="MFS"/>
</dbReference>
<organism evidence="7 8">
    <name type="scientific">Diatrype stigma</name>
    <dbReference type="NCBI Taxonomy" id="117547"/>
    <lineage>
        <taxon>Eukaryota</taxon>
        <taxon>Fungi</taxon>
        <taxon>Dikarya</taxon>
        <taxon>Ascomycota</taxon>
        <taxon>Pezizomycotina</taxon>
        <taxon>Sordariomycetes</taxon>
        <taxon>Xylariomycetidae</taxon>
        <taxon>Xylariales</taxon>
        <taxon>Diatrypaceae</taxon>
        <taxon>Diatrype</taxon>
    </lineage>
</organism>
<evidence type="ECO:0000256" key="2">
    <source>
        <dbReference type="ARBA" id="ARBA00022692"/>
    </source>
</evidence>
<evidence type="ECO:0000259" key="6">
    <source>
        <dbReference type="PROSITE" id="PS50850"/>
    </source>
</evidence>